<comment type="subcellular location">
    <subcellularLocation>
        <location evidence="1">Cell envelope</location>
    </subcellularLocation>
</comment>
<keyword evidence="10" id="KW-1185">Reference proteome</keyword>
<evidence type="ECO:0000256" key="1">
    <source>
        <dbReference type="ARBA" id="ARBA00004196"/>
    </source>
</evidence>
<dbReference type="EMBL" id="JACHMW010000001">
    <property type="protein sequence ID" value="MBB5849874.1"/>
    <property type="molecule type" value="Genomic_DNA"/>
</dbReference>
<dbReference type="GO" id="GO:0005886">
    <property type="term" value="C:plasma membrane"/>
    <property type="evidence" value="ECO:0007669"/>
    <property type="project" value="TreeGrafter"/>
</dbReference>
<feature type="domain" description="CopC" evidence="8">
    <location>
        <begin position="41"/>
        <end position="137"/>
    </location>
</feature>
<evidence type="ECO:0000256" key="5">
    <source>
        <dbReference type="SAM" id="MobiDB-lite"/>
    </source>
</evidence>
<gene>
    <name evidence="9" type="ORF">HDA33_002438</name>
</gene>
<comment type="caution">
    <text evidence="9">The sequence shown here is derived from an EMBL/GenBank/DDBJ whole genome shotgun (WGS) entry which is preliminary data.</text>
</comment>
<evidence type="ECO:0000259" key="8">
    <source>
        <dbReference type="Pfam" id="PF04234"/>
    </source>
</evidence>
<dbReference type="AlphaFoldDB" id="A0A7W9JLH4"/>
<feature type="region of interest" description="Disordered" evidence="5">
    <location>
        <begin position="144"/>
        <end position="192"/>
    </location>
</feature>
<dbReference type="InterPro" id="IPR014756">
    <property type="entry name" value="Ig_E-set"/>
</dbReference>
<dbReference type="GO" id="GO:0005507">
    <property type="term" value="F:copper ion binding"/>
    <property type="evidence" value="ECO:0007669"/>
    <property type="project" value="InterPro"/>
</dbReference>
<dbReference type="GO" id="GO:0006825">
    <property type="term" value="P:copper ion transport"/>
    <property type="evidence" value="ECO:0007669"/>
    <property type="project" value="InterPro"/>
</dbReference>
<feature type="chain" id="PRO_5039445903" evidence="7">
    <location>
        <begin position="41"/>
        <end position="235"/>
    </location>
</feature>
<feature type="signal peptide" evidence="7">
    <location>
        <begin position="1"/>
        <end position="40"/>
    </location>
</feature>
<dbReference type="PANTHER" id="PTHR34820:SF4">
    <property type="entry name" value="INNER MEMBRANE PROTEIN YEBZ"/>
    <property type="match status" value="1"/>
</dbReference>
<keyword evidence="4" id="KW-0186">Copper</keyword>
<organism evidence="9 10">
    <name type="scientific">Micrococcus endophyticus</name>
    <dbReference type="NCBI Taxonomy" id="455343"/>
    <lineage>
        <taxon>Bacteria</taxon>
        <taxon>Bacillati</taxon>
        <taxon>Actinomycetota</taxon>
        <taxon>Actinomycetes</taxon>
        <taxon>Micrococcales</taxon>
        <taxon>Micrococcaceae</taxon>
        <taxon>Micrococcus</taxon>
    </lineage>
</organism>
<evidence type="ECO:0000313" key="9">
    <source>
        <dbReference type="EMBL" id="MBB5849874.1"/>
    </source>
</evidence>
<protein>
    <submittedName>
        <fullName evidence="9">Methionine-rich copper-binding protein CopC</fullName>
    </submittedName>
</protein>
<proteinExistence type="predicted"/>
<keyword evidence="6" id="KW-0812">Transmembrane</keyword>
<accession>A0A7W9JLH4</accession>
<dbReference type="GO" id="GO:0030313">
    <property type="term" value="C:cell envelope"/>
    <property type="evidence" value="ECO:0007669"/>
    <property type="project" value="UniProtKB-SubCell"/>
</dbReference>
<dbReference type="GO" id="GO:0042597">
    <property type="term" value="C:periplasmic space"/>
    <property type="evidence" value="ECO:0007669"/>
    <property type="project" value="InterPro"/>
</dbReference>
<reference evidence="9 10" key="1">
    <citation type="submission" date="2020-08" db="EMBL/GenBank/DDBJ databases">
        <title>Sequencing the genomes of 1000 actinobacteria strains.</title>
        <authorList>
            <person name="Klenk H.-P."/>
        </authorList>
    </citation>
    <scope>NUCLEOTIDE SEQUENCE [LARGE SCALE GENOMIC DNA]</scope>
    <source>
        <strain evidence="9 10">DSM 17945</strain>
    </source>
</reference>
<dbReference type="Gene3D" id="2.60.40.1220">
    <property type="match status" value="1"/>
</dbReference>
<dbReference type="Pfam" id="PF04234">
    <property type="entry name" value="CopC"/>
    <property type="match status" value="1"/>
</dbReference>
<dbReference type="RefSeq" id="WP_184173604.1">
    <property type="nucleotide sequence ID" value="NZ_BAABAG010000006.1"/>
</dbReference>
<dbReference type="SUPFAM" id="SSF81296">
    <property type="entry name" value="E set domains"/>
    <property type="match status" value="1"/>
</dbReference>
<dbReference type="Proteomes" id="UP000567246">
    <property type="component" value="Unassembled WGS sequence"/>
</dbReference>
<evidence type="ECO:0000256" key="6">
    <source>
        <dbReference type="SAM" id="Phobius"/>
    </source>
</evidence>
<dbReference type="InterPro" id="IPR014755">
    <property type="entry name" value="Cu-Rt/internalin_Ig-like"/>
</dbReference>
<keyword evidence="6" id="KW-0472">Membrane</keyword>
<evidence type="ECO:0000313" key="10">
    <source>
        <dbReference type="Proteomes" id="UP000567246"/>
    </source>
</evidence>
<feature type="compositionally biased region" description="Low complexity" evidence="5">
    <location>
        <begin position="164"/>
        <end position="192"/>
    </location>
</feature>
<dbReference type="PANTHER" id="PTHR34820">
    <property type="entry name" value="INNER MEMBRANE PROTEIN YEBZ"/>
    <property type="match status" value="1"/>
</dbReference>
<evidence type="ECO:0000256" key="2">
    <source>
        <dbReference type="ARBA" id="ARBA00022723"/>
    </source>
</evidence>
<keyword evidence="3 7" id="KW-0732">Signal</keyword>
<evidence type="ECO:0000256" key="4">
    <source>
        <dbReference type="ARBA" id="ARBA00023008"/>
    </source>
</evidence>
<keyword evidence="6" id="KW-1133">Transmembrane helix</keyword>
<feature type="transmembrane region" description="Helical" evidence="6">
    <location>
        <begin position="201"/>
        <end position="221"/>
    </location>
</feature>
<dbReference type="InterPro" id="IPR032694">
    <property type="entry name" value="CopC/D"/>
</dbReference>
<name>A0A7W9JLH4_9MICC</name>
<sequence>MHHPHETARPRRGAGRAARTAAGLALIPALALAGAAPAAAHDELVRTSPGVDETVGTAPERVALTFSGDLIDGEGIQNLLQVRDAAGNQWQAEPGTVDGPGFSAPLCEGLPNGDYRVAYRVVYSDGHSEERAFGFAVDDPAAPAEGTAPDGCGVAAAPAASDVSTPAPAGSGAGTGEASEAPAEQGSAEAGESAEAGALPAWVWAVGVAGLLVLVAALILMGRRARALGHLDDGR</sequence>
<dbReference type="GO" id="GO:0046688">
    <property type="term" value="P:response to copper ion"/>
    <property type="evidence" value="ECO:0007669"/>
    <property type="project" value="InterPro"/>
</dbReference>
<keyword evidence="2" id="KW-0479">Metal-binding</keyword>
<evidence type="ECO:0000256" key="3">
    <source>
        <dbReference type="ARBA" id="ARBA00022729"/>
    </source>
</evidence>
<dbReference type="InterPro" id="IPR007348">
    <property type="entry name" value="CopC_dom"/>
</dbReference>
<evidence type="ECO:0000256" key="7">
    <source>
        <dbReference type="SAM" id="SignalP"/>
    </source>
</evidence>